<gene>
    <name evidence="2" type="ORF">I4X03_013220</name>
</gene>
<evidence type="ECO:0000256" key="1">
    <source>
        <dbReference type="SAM" id="SignalP"/>
    </source>
</evidence>
<comment type="caution">
    <text evidence="2">The sequence shown here is derived from an EMBL/GenBank/DDBJ whole genome shotgun (WGS) entry which is preliminary data.</text>
</comment>
<reference evidence="2 3" key="2">
    <citation type="submission" date="2021-08" db="EMBL/GenBank/DDBJ databases">
        <title>Massilia sp. R798.</title>
        <authorList>
            <person name="Baek J.H."/>
            <person name="Jung H.S."/>
            <person name="Kim K.R."/>
            <person name="Jeon C.O."/>
        </authorList>
    </citation>
    <scope>NUCLEOTIDE SEQUENCE [LARGE SCALE GENOMIC DNA]</scope>
    <source>
        <strain evidence="2 3">R798</strain>
    </source>
</reference>
<dbReference type="EMBL" id="JAFBIL020000005">
    <property type="protein sequence ID" value="MBZ2208221.1"/>
    <property type="molecule type" value="Genomic_DNA"/>
</dbReference>
<protein>
    <submittedName>
        <fullName evidence="2">Uncharacterized protein</fullName>
    </submittedName>
</protein>
<dbReference type="Proteomes" id="UP000809349">
    <property type="component" value="Unassembled WGS sequence"/>
</dbReference>
<evidence type="ECO:0000313" key="2">
    <source>
        <dbReference type="EMBL" id="MBZ2208221.1"/>
    </source>
</evidence>
<reference evidence="2 3" key="1">
    <citation type="submission" date="2021-01" db="EMBL/GenBank/DDBJ databases">
        <authorList>
            <person name="Ruan W."/>
            <person name="Khan S.A."/>
            <person name="Jeon C.O."/>
        </authorList>
    </citation>
    <scope>NUCLEOTIDE SEQUENCE [LARGE SCALE GENOMIC DNA]</scope>
    <source>
        <strain evidence="2 3">R798</strain>
    </source>
</reference>
<keyword evidence="3" id="KW-1185">Reference proteome</keyword>
<proteinExistence type="predicted"/>
<accession>A0ABS7SPV3</accession>
<evidence type="ECO:0000313" key="3">
    <source>
        <dbReference type="Proteomes" id="UP000809349"/>
    </source>
</evidence>
<dbReference type="RefSeq" id="WP_223468713.1">
    <property type="nucleotide sequence ID" value="NZ_JAFBIL020000005.1"/>
</dbReference>
<feature type="signal peptide" evidence="1">
    <location>
        <begin position="1"/>
        <end position="24"/>
    </location>
</feature>
<organism evidence="2 3">
    <name type="scientific">Massilia soli</name>
    <dbReference type="NCBI Taxonomy" id="2792854"/>
    <lineage>
        <taxon>Bacteria</taxon>
        <taxon>Pseudomonadati</taxon>
        <taxon>Pseudomonadota</taxon>
        <taxon>Betaproteobacteria</taxon>
        <taxon>Burkholderiales</taxon>
        <taxon>Oxalobacteraceae</taxon>
        <taxon>Telluria group</taxon>
        <taxon>Massilia</taxon>
    </lineage>
</organism>
<sequence>MKNLIAKIVGILTLTWGGMSIVQATPTPATVTVCTDIEVKTCKVAALPAKAGHVIHIVRGNWVSPVTATASWIAGTNGEA</sequence>
<keyword evidence="1" id="KW-0732">Signal</keyword>
<feature type="chain" id="PRO_5045718897" evidence="1">
    <location>
        <begin position="25"/>
        <end position="80"/>
    </location>
</feature>
<name>A0ABS7SPV3_9BURK</name>